<protein>
    <submittedName>
        <fullName evidence="2">Putative membrane protein</fullName>
    </submittedName>
</protein>
<dbReference type="AlphaFoldDB" id="W5TC77"/>
<gene>
    <name evidence="2" type="ORF">NONO_c20420</name>
</gene>
<feature type="transmembrane region" description="Helical" evidence="1">
    <location>
        <begin position="80"/>
        <end position="102"/>
    </location>
</feature>
<evidence type="ECO:0000313" key="2">
    <source>
        <dbReference type="EMBL" id="AHH16842.1"/>
    </source>
</evidence>
<sequence>MVDERCEDMTGPRWLRYSGDLLLGVCVGAGLTVVSFLVTAPLFSYAAYVVGPVIALVLYLAFIAPLMARSLRHRLTQSTIYRLGGIAIAPVGTLLILTLTTFD</sequence>
<keyword evidence="1" id="KW-0812">Transmembrane</keyword>
<dbReference type="RefSeq" id="WP_158436191.1">
    <property type="nucleotide sequence ID" value="NZ_CP006850.1"/>
</dbReference>
<organism evidence="2 3">
    <name type="scientific">Nocardia nova SH22a</name>
    <dbReference type="NCBI Taxonomy" id="1415166"/>
    <lineage>
        <taxon>Bacteria</taxon>
        <taxon>Bacillati</taxon>
        <taxon>Actinomycetota</taxon>
        <taxon>Actinomycetes</taxon>
        <taxon>Mycobacteriales</taxon>
        <taxon>Nocardiaceae</taxon>
        <taxon>Nocardia</taxon>
    </lineage>
</organism>
<proteinExistence type="predicted"/>
<dbReference type="KEGG" id="nno:NONO_c20420"/>
<name>W5TC77_9NOCA</name>
<feature type="transmembrane region" description="Helical" evidence="1">
    <location>
        <begin position="21"/>
        <end position="39"/>
    </location>
</feature>
<dbReference type="Proteomes" id="UP000019150">
    <property type="component" value="Chromosome"/>
</dbReference>
<reference evidence="2 3" key="1">
    <citation type="journal article" date="2014" name="Appl. Environ. Microbiol.">
        <title>Insights into the Microbial Degradation of Rubber and Gutta-Percha by Analysis of the Complete Genome of Nocardia nova SH22a.</title>
        <authorList>
            <person name="Luo Q."/>
            <person name="Hiessl S."/>
            <person name="Poehlein A."/>
            <person name="Daniel R."/>
            <person name="Steinbuchel A."/>
        </authorList>
    </citation>
    <scope>NUCLEOTIDE SEQUENCE [LARGE SCALE GENOMIC DNA]</scope>
    <source>
        <strain evidence="2">SH22a</strain>
    </source>
</reference>
<evidence type="ECO:0000256" key="1">
    <source>
        <dbReference type="SAM" id="Phobius"/>
    </source>
</evidence>
<accession>W5TC77</accession>
<keyword evidence="1" id="KW-1133">Transmembrane helix</keyword>
<evidence type="ECO:0000313" key="3">
    <source>
        <dbReference type="Proteomes" id="UP000019150"/>
    </source>
</evidence>
<dbReference type="HOGENOM" id="CLU_2260826_0_0_11"/>
<feature type="transmembrane region" description="Helical" evidence="1">
    <location>
        <begin position="45"/>
        <end position="68"/>
    </location>
</feature>
<dbReference type="EMBL" id="CP006850">
    <property type="protein sequence ID" value="AHH16842.1"/>
    <property type="molecule type" value="Genomic_DNA"/>
</dbReference>
<dbReference type="PATRIC" id="fig|1415166.3.peg.2074"/>
<keyword evidence="3" id="KW-1185">Reference proteome</keyword>
<dbReference type="STRING" id="1415166.NONO_c20420"/>
<keyword evidence="1" id="KW-0472">Membrane</keyword>